<reference evidence="1 2" key="1">
    <citation type="journal article" date="1979" name="Int. J. Syst. Evol. Microbiol.">
        <title>Bacillus globisporus subsp. marinus subsp. nov.</title>
        <authorList>
            <person name="Liu H."/>
        </authorList>
    </citation>
    <scope>NUCLEOTIDE SEQUENCE [LARGE SCALE GENOMIC DNA]</scope>
    <source>
        <strain evidence="1 2">DSM 1297</strain>
    </source>
</reference>
<proteinExistence type="predicted"/>
<dbReference type="EMBL" id="JBFMIA010000247">
    <property type="protein sequence ID" value="MEW9503567.1"/>
    <property type="molecule type" value="Genomic_DNA"/>
</dbReference>
<dbReference type="Gene3D" id="3.40.50.300">
    <property type="entry name" value="P-loop containing nucleotide triphosphate hydrolases"/>
    <property type="match status" value="1"/>
</dbReference>
<feature type="non-terminal residue" evidence="1">
    <location>
        <position position="81"/>
    </location>
</feature>
<evidence type="ECO:0000313" key="1">
    <source>
        <dbReference type="EMBL" id="MEW9503567.1"/>
    </source>
</evidence>
<dbReference type="InterPro" id="IPR025662">
    <property type="entry name" value="Sigma_54_int_dom_ATP-bd_1"/>
</dbReference>
<gene>
    <name evidence="1" type="ORF">AB1471_17725</name>
</gene>
<dbReference type="PROSITE" id="PS00675">
    <property type="entry name" value="SIGMA54_INTERACT_1"/>
    <property type="match status" value="1"/>
</dbReference>
<feature type="non-terminal residue" evidence="1">
    <location>
        <position position="1"/>
    </location>
</feature>
<dbReference type="InterPro" id="IPR027417">
    <property type="entry name" value="P-loop_NTPase"/>
</dbReference>
<name>A0ABV3Q8A2_9BACL</name>
<dbReference type="Proteomes" id="UP001556040">
    <property type="component" value="Unassembled WGS sequence"/>
</dbReference>
<sequence length="81" mass="9045">NLFTIPPLARDWSAGYTPVLNHFSTDLSSDDYQSHMRHIVDRAKEISQIERILSKSNEANVIIVGEEGVGKHTIVDALAKK</sequence>
<evidence type="ECO:0000313" key="2">
    <source>
        <dbReference type="Proteomes" id="UP001556040"/>
    </source>
</evidence>
<comment type="caution">
    <text evidence="1">The sequence shown here is derived from an EMBL/GenBank/DDBJ whole genome shotgun (WGS) entry which is preliminary data.</text>
</comment>
<organism evidence="1 2">
    <name type="scientific">Jeotgalibacillus marinus</name>
    <dbReference type="NCBI Taxonomy" id="86667"/>
    <lineage>
        <taxon>Bacteria</taxon>
        <taxon>Bacillati</taxon>
        <taxon>Bacillota</taxon>
        <taxon>Bacilli</taxon>
        <taxon>Bacillales</taxon>
        <taxon>Caryophanaceae</taxon>
        <taxon>Jeotgalibacillus</taxon>
    </lineage>
</organism>
<keyword evidence="2" id="KW-1185">Reference proteome</keyword>
<accession>A0ABV3Q8A2</accession>
<dbReference type="RefSeq" id="WP_367781033.1">
    <property type="nucleotide sequence ID" value="NZ_JBFMIA010000247.1"/>
</dbReference>
<dbReference type="SUPFAM" id="SSF52540">
    <property type="entry name" value="P-loop containing nucleoside triphosphate hydrolases"/>
    <property type="match status" value="1"/>
</dbReference>
<evidence type="ECO:0008006" key="3">
    <source>
        <dbReference type="Google" id="ProtNLM"/>
    </source>
</evidence>
<protein>
    <recommendedName>
        <fullName evidence="3">Sigma-54 factor interaction domain-containing protein</fullName>
    </recommendedName>
</protein>